<dbReference type="Pfam" id="PF07729">
    <property type="entry name" value="FCD"/>
    <property type="match status" value="1"/>
</dbReference>
<dbReference type="InterPro" id="IPR036388">
    <property type="entry name" value="WH-like_DNA-bd_sf"/>
</dbReference>
<keyword evidence="6" id="KW-1185">Reference proteome</keyword>
<dbReference type="AlphaFoldDB" id="A0A6G4W521"/>
<dbReference type="Gene3D" id="1.20.120.530">
    <property type="entry name" value="GntR ligand-binding domain-like"/>
    <property type="match status" value="1"/>
</dbReference>
<dbReference type="SMART" id="SM00345">
    <property type="entry name" value="HTH_GNTR"/>
    <property type="match status" value="1"/>
</dbReference>
<dbReference type="InterPro" id="IPR011711">
    <property type="entry name" value="GntR_C"/>
</dbReference>
<dbReference type="PANTHER" id="PTHR43537:SF45">
    <property type="entry name" value="GNTR FAMILY REGULATORY PROTEIN"/>
    <property type="match status" value="1"/>
</dbReference>
<evidence type="ECO:0000256" key="1">
    <source>
        <dbReference type="ARBA" id="ARBA00023015"/>
    </source>
</evidence>
<dbReference type="EMBL" id="JAAKZF010000001">
    <property type="protein sequence ID" value="NGO49845.1"/>
    <property type="molecule type" value="Genomic_DNA"/>
</dbReference>
<dbReference type="GO" id="GO:0003700">
    <property type="term" value="F:DNA-binding transcription factor activity"/>
    <property type="evidence" value="ECO:0007669"/>
    <property type="project" value="InterPro"/>
</dbReference>
<evidence type="ECO:0000313" key="6">
    <source>
        <dbReference type="Proteomes" id="UP001642900"/>
    </source>
</evidence>
<dbReference type="SUPFAM" id="SSF46785">
    <property type="entry name" value="Winged helix' DNA-binding domain"/>
    <property type="match status" value="1"/>
</dbReference>
<protein>
    <submittedName>
        <fullName evidence="5">GntR family transcriptional regulator</fullName>
    </submittedName>
</protein>
<accession>A0A6G4W521</accession>
<keyword evidence="3" id="KW-0804">Transcription</keyword>
<dbReference type="InterPro" id="IPR000524">
    <property type="entry name" value="Tscrpt_reg_HTH_GntR"/>
</dbReference>
<evidence type="ECO:0000259" key="4">
    <source>
        <dbReference type="PROSITE" id="PS50949"/>
    </source>
</evidence>
<dbReference type="InterPro" id="IPR008920">
    <property type="entry name" value="TF_FadR/GntR_C"/>
</dbReference>
<dbReference type="InterPro" id="IPR036390">
    <property type="entry name" value="WH_DNA-bd_sf"/>
</dbReference>
<comment type="caution">
    <text evidence="5">The sequence shown here is derived from an EMBL/GenBank/DDBJ whole genome shotgun (WGS) entry which is preliminary data.</text>
</comment>
<proteinExistence type="predicted"/>
<dbReference type="CDD" id="cd07377">
    <property type="entry name" value="WHTH_GntR"/>
    <property type="match status" value="1"/>
</dbReference>
<dbReference type="GO" id="GO:0003677">
    <property type="term" value="F:DNA binding"/>
    <property type="evidence" value="ECO:0007669"/>
    <property type="project" value="UniProtKB-KW"/>
</dbReference>
<dbReference type="SMART" id="SM00895">
    <property type="entry name" value="FCD"/>
    <property type="match status" value="1"/>
</dbReference>
<keyword evidence="1" id="KW-0805">Transcription regulation</keyword>
<evidence type="ECO:0000256" key="2">
    <source>
        <dbReference type="ARBA" id="ARBA00023125"/>
    </source>
</evidence>
<dbReference type="PANTHER" id="PTHR43537">
    <property type="entry name" value="TRANSCRIPTIONAL REGULATOR, GNTR FAMILY"/>
    <property type="match status" value="1"/>
</dbReference>
<dbReference type="Pfam" id="PF00392">
    <property type="entry name" value="GntR"/>
    <property type="match status" value="1"/>
</dbReference>
<organism evidence="5 6">
    <name type="scientific">Allomesorhizobium camelthorni</name>
    <dbReference type="NCBI Taxonomy" id="475069"/>
    <lineage>
        <taxon>Bacteria</taxon>
        <taxon>Pseudomonadati</taxon>
        <taxon>Pseudomonadota</taxon>
        <taxon>Alphaproteobacteria</taxon>
        <taxon>Hyphomicrobiales</taxon>
        <taxon>Phyllobacteriaceae</taxon>
        <taxon>Allomesorhizobium</taxon>
    </lineage>
</organism>
<evidence type="ECO:0000313" key="5">
    <source>
        <dbReference type="EMBL" id="NGO49845.1"/>
    </source>
</evidence>
<dbReference type="Gene3D" id="1.10.10.10">
    <property type="entry name" value="Winged helix-like DNA-binding domain superfamily/Winged helix DNA-binding domain"/>
    <property type="match status" value="1"/>
</dbReference>
<feature type="domain" description="HTH gntR-type" evidence="4">
    <location>
        <begin position="21"/>
        <end position="88"/>
    </location>
</feature>
<name>A0A6G4W521_9HYPH</name>
<reference evidence="5 6" key="1">
    <citation type="submission" date="2020-02" db="EMBL/GenBank/DDBJ databases">
        <title>Genome sequence of strain CCNWXJ40-4.</title>
        <authorList>
            <person name="Gao J."/>
            <person name="Sun J."/>
        </authorList>
    </citation>
    <scope>NUCLEOTIDE SEQUENCE [LARGE SCALE GENOMIC DNA]</scope>
    <source>
        <strain evidence="5 6">CCNWXJ 40-4</strain>
    </source>
</reference>
<dbReference type="PROSITE" id="PS50949">
    <property type="entry name" value="HTH_GNTR"/>
    <property type="match status" value="1"/>
</dbReference>
<dbReference type="RefSeq" id="WP_165022210.1">
    <property type="nucleotide sequence ID" value="NZ_JAAKZF010000001.1"/>
</dbReference>
<gene>
    <name evidence="5" type="ORF">G6N73_01415</name>
</gene>
<sequence length="246" mass="26898">MNIGSKIEAGGPANSTRRIDGSATERVVEALREAIVTLEIPPGATLDKAVLTARFGVSRFPVAEAFTRLKAEGLVDIRPQSGSTVSLIRLADARENMFLRRALEGEALALLATRNDAALLAEVDKNLRFQKSAMEAGDRPGFHRLDLEFHDLLISAVGFPRMRATVERARLALDRVRRLLGTPRRHALTFAEHCAIVEALRKAEPEAARAAMAAHIDSVMMELEAFAVAQPEVFADREPTTDPLQV</sequence>
<dbReference type="SUPFAM" id="SSF48008">
    <property type="entry name" value="GntR ligand-binding domain-like"/>
    <property type="match status" value="1"/>
</dbReference>
<evidence type="ECO:0000256" key="3">
    <source>
        <dbReference type="ARBA" id="ARBA00023163"/>
    </source>
</evidence>
<dbReference type="Proteomes" id="UP001642900">
    <property type="component" value="Unassembled WGS sequence"/>
</dbReference>
<keyword evidence="2" id="KW-0238">DNA-binding</keyword>